<dbReference type="InterPro" id="IPR010187">
    <property type="entry name" value="Various_sel_PB"/>
</dbReference>
<dbReference type="GO" id="GO:0050485">
    <property type="term" value="F:oxidoreductase activity, acting on X-H and Y-H to form an X-Y bond, with a disulfide as acceptor"/>
    <property type="evidence" value="ECO:0007669"/>
    <property type="project" value="InterPro"/>
</dbReference>
<organism evidence="3 4">
    <name type="scientific">Planococcus massiliensis</name>
    <dbReference type="NCBI Taxonomy" id="1499687"/>
    <lineage>
        <taxon>Bacteria</taxon>
        <taxon>Bacillati</taxon>
        <taxon>Bacillota</taxon>
        <taxon>Bacilli</taxon>
        <taxon>Bacillales</taxon>
        <taxon>Caryophanaceae</taxon>
        <taxon>Planococcus</taxon>
    </lineage>
</organism>
<reference evidence="3 4" key="1">
    <citation type="submission" date="2014-09" db="EMBL/GenBank/DDBJ databases">
        <authorList>
            <person name="Urmite Genomes Urmite Genomes"/>
        </authorList>
    </citation>
    <scope>NUCLEOTIDE SEQUENCE [LARGE SCALE GENOMIC DNA]</scope>
    <source>
        <strain evidence="3 4">ES2</strain>
    </source>
</reference>
<accession>A0A098EQL0</accession>
<proteinExistence type="predicted"/>
<dbReference type="RefSeq" id="WP_052653336.1">
    <property type="nucleotide sequence ID" value="NZ_CCXS01000001.1"/>
</dbReference>
<sequence length="169" mass="18686">MKRKTQIKSKLSVAFSTNFPEAYKKFTLKHVNERQGSPETVLAKPLTECKIALITTAGVHLKTDRPFDVDNPAGDPTYRLIPAAAQEEELTVTHIYYNTKFAKTDPTIVFPLPQLRELKDKGSIHSLADVNIGLNGGILDTSNVEQEAIPQVMALFENEQVDIALLVPG</sequence>
<dbReference type="AlphaFoldDB" id="A0A098EQL0"/>
<evidence type="ECO:0000256" key="1">
    <source>
        <dbReference type="ARBA" id="ARBA00022933"/>
    </source>
</evidence>
<gene>
    <name evidence="3" type="primary">prdB</name>
    <name evidence="3" type="ORF">BN1080_03111</name>
</gene>
<keyword evidence="4" id="KW-1185">Reference proteome</keyword>
<dbReference type="OrthoDB" id="1550957at2"/>
<dbReference type="Proteomes" id="UP000043699">
    <property type="component" value="Unassembled WGS sequence"/>
</dbReference>
<dbReference type="EMBL" id="CCXS01000001">
    <property type="protein sequence ID" value="CEG24092.1"/>
    <property type="molecule type" value="Genomic_DNA"/>
</dbReference>
<keyword evidence="1" id="KW-0712">Selenocysteine</keyword>
<name>A0A098EQL0_9BACL</name>
<keyword evidence="2" id="KW-0560">Oxidoreductase</keyword>
<dbReference type="Pfam" id="PF07355">
    <property type="entry name" value="GRDB"/>
    <property type="match status" value="1"/>
</dbReference>
<dbReference type="STRING" id="1499687.BN1080_03111"/>
<evidence type="ECO:0000313" key="4">
    <source>
        <dbReference type="Proteomes" id="UP000043699"/>
    </source>
</evidence>
<evidence type="ECO:0000313" key="3">
    <source>
        <dbReference type="EMBL" id="CEG24092.1"/>
    </source>
</evidence>
<evidence type="ECO:0000256" key="2">
    <source>
        <dbReference type="ARBA" id="ARBA00023002"/>
    </source>
</evidence>
<protein>
    <submittedName>
        <fullName evidence="3">D-proline reductase subunit gamma</fullName>
    </submittedName>
</protein>